<dbReference type="Proteomes" id="UP000237934">
    <property type="component" value="Unassembled WGS sequence"/>
</dbReference>
<accession>A0A2S7RVE0</accession>
<dbReference type="AlphaFoldDB" id="A0A2S7RVE0"/>
<name>A0A2S7RVE0_ENTMU</name>
<gene>
    <name evidence="1" type="ORF">CUS89_05790</name>
</gene>
<evidence type="ECO:0000313" key="2">
    <source>
        <dbReference type="Proteomes" id="UP000237934"/>
    </source>
</evidence>
<reference evidence="1 2" key="1">
    <citation type="journal article" date="2018" name="Pathog. Dis.">
        <title>Whole-genome sequencing based characterization of antimicrobial resistance in Enterococcus.</title>
        <authorList>
            <person name="Tyson G."/>
        </authorList>
    </citation>
    <scope>NUCLEOTIDE SEQUENCE [LARGE SCALE GENOMIC DNA]</scope>
    <source>
        <strain evidence="1 2">CVM N55263</strain>
    </source>
</reference>
<proteinExistence type="predicted"/>
<sequence length="924" mass="108902">MKKQSKKERIEINDFKKRIDILAMNLSLKENDRFYNGLELIFELYEKMIQNDQDAFFIDKERKAHIIESLKYSKQIFESDKPVKIQELLLNLRSDDPTDFLIFPATFSVFEHKLSFHLCGLIFYRKNSHLLAIQVDKQRYFKQTVIAYTQIPLTKIEVLSKILFVNRDHCGHKPFDIFKDIEAISEAFQSIPTIQMKEQMTGNCVILELEATLKLALYHCQREIFSININERVTPTWNLVHPNPTIEMRKRFLGVIKGKNQKWNAQYDYIFGYYLYRKGYAADTTIIYNHRQEKIWYKLIETVFKLDPYILAMQNGNGKLPIFNEAKLIKRLDRAVESLSELYGEELKEVDDDKLVLMLKFDGCLRSIIKERLALIKIPVAKKMNERLLSRIDERFQENYAEVKRRAELRKKEWQLLSDKRWLLQFTEKWLPKTIAFFLPSERGERKQLYEFARRIDMLALTLSLKSNKDYFVRPENYALLFSTYIKMIKNDKDAFFIDKKRQLSIIHSLERTIALYRFDRMENLKIVLENLRNNDPTDFMLFPTSYSTLAADHTGHVCGLTVYKKDDQFLVMQVDKKKEIGAGAVSYVKISATKIEELSNILFSARDLLNFHPYGTLIKIEALSHGFKKIPAIKLESPTTRNYGVSGIETSLRLILFNCNRCLFELADRPKVTPTWNRMYKDATFEMQKRFLQAMKEDNREWNKNFDYVFGYCRFRHSIYAHVQQSGSRLNKNEWYQNIRSLYREDPYIKVILNRGGSIPLAVDEQITEQILKVAETPGTLYQREISEVDLSDLHRALLSIRNDISFTTDRNTYTQIPIAKEIIDSSIDLLQGKTIEIQKEINHRNRIEKFNHSNQIRKQWIPLPWHNTSSAVHTLSTASEESTVCFSRENRFASMLSQVKHQAKVTSKNLARKPAINELKRQ</sequence>
<comment type="caution">
    <text evidence="1">The sequence shown here is derived from an EMBL/GenBank/DDBJ whole genome shotgun (WGS) entry which is preliminary data.</text>
</comment>
<protein>
    <submittedName>
        <fullName evidence="1">Uncharacterized protein</fullName>
    </submittedName>
</protein>
<organism evidence="1 2">
    <name type="scientific">Enterococcus mundtii</name>
    <dbReference type="NCBI Taxonomy" id="53346"/>
    <lineage>
        <taxon>Bacteria</taxon>
        <taxon>Bacillati</taxon>
        <taxon>Bacillota</taxon>
        <taxon>Bacilli</taxon>
        <taxon>Lactobacillales</taxon>
        <taxon>Enterococcaceae</taxon>
        <taxon>Enterococcus</taxon>
    </lineage>
</organism>
<evidence type="ECO:0000313" key="1">
    <source>
        <dbReference type="EMBL" id="PQF23804.1"/>
    </source>
</evidence>
<dbReference type="EMBL" id="PUAP01000019">
    <property type="protein sequence ID" value="PQF23804.1"/>
    <property type="molecule type" value="Genomic_DNA"/>
</dbReference>